<dbReference type="InterPro" id="IPR029058">
    <property type="entry name" value="AB_hydrolase_fold"/>
</dbReference>
<dbReference type="Gene3D" id="3.40.50.1820">
    <property type="entry name" value="alpha/beta hydrolase"/>
    <property type="match status" value="1"/>
</dbReference>
<evidence type="ECO:0000313" key="5">
    <source>
        <dbReference type="Proteomes" id="UP000620139"/>
    </source>
</evidence>
<proteinExistence type="inferred from homology"/>
<dbReference type="GO" id="GO:0016787">
    <property type="term" value="F:hydrolase activity"/>
    <property type="evidence" value="ECO:0007669"/>
    <property type="project" value="UniProtKB-KW"/>
</dbReference>
<evidence type="ECO:0000256" key="2">
    <source>
        <dbReference type="ARBA" id="ARBA00022801"/>
    </source>
</evidence>
<dbReference type="InterPro" id="IPR003140">
    <property type="entry name" value="PLipase/COase/thioEstase"/>
</dbReference>
<dbReference type="AlphaFoldDB" id="A0A931ISW2"/>
<dbReference type="Proteomes" id="UP000620139">
    <property type="component" value="Unassembled WGS sequence"/>
</dbReference>
<organism evidence="4 5">
    <name type="scientific">Inhella gelatinilytica</name>
    <dbReference type="NCBI Taxonomy" id="2795030"/>
    <lineage>
        <taxon>Bacteria</taxon>
        <taxon>Pseudomonadati</taxon>
        <taxon>Pseudomonadota</taxon>
        <taxon>Betaproteobacteria</taxon>
        <taxon>Burkholderiales</taxon>
        <taxon>Sphaerotilaceae</taxon>
        <taxon>Inhella</taxon>
    </lineage>
</organism>
<comment type="similarity">
    <text evidence="1">Belongs to the AB hydrolase superfamily. AB hydrolase 2 family.</text>
</comment>
<evidence type="ECO:0000256" key="1">
    <source>
        <dbReference type="ARBA" id="ARBA00006499"/>
    </source>
</evidence>
<dbReference type="PANTHER" id="PTHR10655:SF17">
    <property type="entry name" value="LYSOPHOSPHOLIPASE-LIKE PROTEIN 1"/>
    <property type="match status" value="1"/>
</dbReference>
<accession>A0A931ISW2</accession>
<dbReference type="PANTHER" id="PTHR10655">
    <property type="entry name" value="LYSOPHOSPHOLIPASE-RELATED"/>
    <property type="match status" value="1"/>
</dbReference>
<name>A0A931ISW2_9BURK</name>
<evidence type="ECO:0000259" key="3">
    <source>
        <dbReference type="Pfam" id="PF02230"/>
    </source>
</evidence>
<keyword evidence="5" id="KW-1185">Reference proteome</keyword>
<reference evidence="4" key="1">
    <citation type="submission" date="2020-12" db="EMBL/GenBank/DDBJ databases">
        <title>The genome sequence of Inhella sp. 4Y17.</title>
        <authorList>
            <person name="Liu Y."/>
        </authorList>
    </citation>
    <scope>NUCLEOTIDE SEQUENCE</scope>
    <source>
        <strain evidence="4">4Y10</strain>
    </source>
</reference>
<keyword evidence="2 4" id="KW-0378">Hydrolase</keyword>
<comment type="caution">
    <text evidence="4">The sequence shown here is derived from an EMBL/GenBank/DDBJ whole genome shotgun (WGS) entry which is preliminary data.</text>
</comment>
<dbReference type="SUPFAM" id="SSF53474">
    <property type="entry name" value="alpha/beta-Hydrolases"/>
    <property type="match status" value="1"/>
</dbReference>
<dbReference type="InterPro" id="IPR050565">
    <property type="entry name" value="LYPA1-2/EST-like"/>
</dbReference>
<dbReference type="RefSeq" id="WP_198099138.1">
    <property type="nucleotide sequence ID" value="NZ_JAEDAL010000001.1"/>
</dbReference>
<dbReference type="Pfam" id="PF02230">
    <property type="entry name" value="Abhydrolase_2"/>
    <property type="match status" value="1"/>
</dbReference>
<evidence type="ECO:0000313" key="4">
    <source>
        <dbReference type="EMBL" id="MBH9551529.1"/>
    </source>
</evidence>
<protein>
    <submittedName>
        <fullName evidence="4">Dienelactone hydrolase family protein</fullName>
    </submittedName>
</protein>
<feature type="domain" description="Phospholipase/carboxylesterase/thioesterase" evidence="3">
    <location>
        <begin position="18"/>
        <end position="212"/>
    </location>
</feature>
<gene>
    <name evidence="4" type="ORF">I7X43_01600</name>
</gene>
<dbReference type="EMBL" id="JAEDAL010000001">
    <property type="protein sequence ID" value="MBH9551529.1"/>
    <property type="molecule type" value="Genomic_DNA"/>
</dbReference>
<sequence length="242" mass="25660">MNAPLPPHAALTLPASGPVDLLFLLMHGAGADGQQMQGLAQALTAAYPQAAVVCLDAPLALPSEAVRGFRWYEEAPGAAPELAALAAIPPLLETVRRWQAHFHLEWPRVALAGFSQGGTLALEAVMSTPQLAGRVLSFGAAPLARPRQAPEGVCLHLLHGLQDEVVPYRHVVDAAQTWVALGADITADVVPGVGHALDERLITKALHQLRTFIPARLWREAAVTAAEMDQADQEALGRGKPH</sequence>